<dbReference type="GO" id="GO:0006672">
    <property type="term" value="P:ceramide metabolic process"/>
    <property type="evidence" value="ECO:0000318"/>
    <property type="project" value="GO_Central"/>
</dbReference>
<dbReference type="AlphaFoldDB" id="W5NAC8"/>
<dbReference type="InterPro" id="IPR001206">
    <property type="entry name" value="Diacylglycerol_kinase_cat_dom"/>
</dbReference>
<feature type="region of interest" description="Disordered" evidence="1">
    <location>
        <begin position="362"/>
        <end position="381"/>
    </location>
</feature>
<dbReference type="Gene3D" id="3.40.50.10330">
    <property type="entry name" value="Probable inorganic polyphosphate/atp-NAD kinase, domain 1"/>
    <property type="match status" value="1"/>
</dbReference>
<dbReference type="Pfam" id="PF00781">
    <property type="entry name" value="DAGK_cat"/>
    <property type="match status" value="1"/>
</dbReference>
<proteinExistence type="predicted"/>
<dbReference type="GO" id="GO:0016020">
    <property type="term" value="C:membrane"/>
    <property type="evidence" value="ECO:0007669"/>
    <property type="project" value="GOC"/>
</dbReference>
<dbReference type="Ensembl" id="ENSLOCT00000017619.1">
    <property type="protein sequence ID" value="ENSLOCP00000017587.1"/>
    <property type="gene ID" value="ENSLOCG00000014277.1"/>
</dbReference>
<dbReference type="PANTHER" id="PTHR12358">
    <property type="entry name" value="SPHINGOSINE KINASE"/>
    <property type="match status" value="1"/>
</dbReference>
<dbReference type="InParanoid" id="W5NAC8"/>
<feature type="compositionally biased region" description="Acidic residues" evidence="1">
    <location>
        <begin position="465"/>
        <end position="476"/>
    </location>
</feature>
<sequence length="564" mass="63583">TEEMDWVQSSLRVGRKKYSALLSWSYFRWTPLDPRNREDPEKVKVVPVMELIAVEEGKTQILPNRNKEDSVRDFTVFYVQRSSRSPRWSVGRTVFTAPSQDLRDQWVNGLRSRVQQHSDNRPRRLLVFINPFGGRRCGRKIYQSQIVPLFELAGISTHVVETERANQARDHILKKDLGGFDGLVCVGGDGMFSELMHGLIGRTQLEAGISEHDPTVTLQPCSLRIGIIPAGSTDCVCFATVGVNDPITSALHIIIGDDQPLDVCSVHHRNQLVRYSVSLVGYGFYGDVLEDSDRHRWMGPVRYDYSGLMMFLSNRSYRGTVEYLLADNQTSSPRDKTRCRSGCLVCSESTERLCSQTDSSLDTLSQDSFQSPASSSDGEGQWHTVEGRFRAINLTCMSSACPKSPDGLSPSAHLADGTADLILVRQCSRWSFLTHLSRHTNNKDQFDLPFVDVYRVKALRFSPPNEEEDDEDDEEQSPTADVCKYQPVAERDSGSAKKRLERRKKQVLCGVCGDVRSRSCWNCDGEVLPHTAILARVHCQLIRLFARGIEGPCKKNKDVRLLCR</sequence>
<dbReference type="OMA" id="ALRIWIH"/>
<evidence type="ECO:0000313" key="3">
    <source>
        <dbReference type="Ensembl" id="ENSLOCP00000017587.1"/>
    </source>
</evidence>
<protein>
    <submittedName>
        <fullName evidence="3">Zgc:158263</fullName>
    </submittedName>
</protein>
<feature type="domain" description="DAGKc" evidence="2">
    <location>
        <begin position="120"/>
        <end position="270"/>
    </location>
</feature>
<dbReference type="PANTHER" id="PTHR12358:SF95">
    <property type="entry name" value="CERAMIDE KINASE"/>
    <property type="match status" value="1"/>
</dbReference>
<dbReference type="STRING" id="7918.ENSLOCP00000017587"/>
<dbReference type="InterPro" id="IPR016064">
    <property type="entry name" value="NAD/diacylglycerol_kinase_sf"/>
</dbReference>
<organism evidence="3 4">
    <name type="scientific">Lepisosteus oculatus</name>
    <name type="common">Spotted gar</name>
    <dbReference type="NCBI Taxonomy" id="7918"/>
    <lineage>
        <taxon>Eukaryota</taxon>
        <taxon>Metazoa</taxon>
        <taxon>Chordata</taxon>
        <taxon>Craniata</taxon>
        <taxon>Vertebrata</taxon>
        <taxon>Euteleostomi</taxon>
        <taxon>Actinopterygii</taxon>
        <taxon>Neopterygii</taxon>
        <taxon>Holostei</taxon>
        <taxon>Semionotiformes</taxon>
        <taxon>Lepisosteidae</taxon>
        <taxon>Lepisosteus</taxon>
    </lineage>
</organism>
<dbReference type="Bgee" id="ENSLOCG00000014277">
    <property type="expression patterns" value="Expressed in ovary and 9 other cell types or tissues"/>
</dbReference>
<evidence type="ECO:0000259" key="2">
    <source>
        <dbReference type="PROSITE" id="PS50146"/>
    </source>
</evidence>
<dbReference type="Gene3D" id="2.60.200.40">
    <property type="match status" value="1"/>
</dbReference>
<dbReference type="SUPFAM" id="SSF111331">
    <property type="entry name" value="NAD kinase/diacylglycerol kinase-like"/>
    <property type="match status" value="1"/>
</dbReference>
<dbReference type="Pfam" id="PF19280">
    <property type="entry name" value="CERK_C"/>
    <property type="match status" value="1"/>
</dbReference>
<feature type="region of interest" description="Disordered" evidence="1">
    <location>
        <begin position="462"/>
        <end position="484"/>
    </location>
</feature>
<name>W5NAC8_LEPOC</name>
<dbReference type="InterPro" id="IPR017438">
    <property type="entry name" value="ATP-NAD_kinase_N"/>
</dbReference>
<dbReference type="eggNOG" id="KOG1115">
    <property type="taxonomic scope" value="Eukaryota"/>
</dbReference>
<dbReference type="InterPro" id="IPR057465">
    <property type="entry name" value="CERK_PH"/>
</dbReference>
<dbReference type="PROSITE" id="PS50146">
    <property type="entry name" value="DAGK"/>
    <property type="match status" value="1"/>
</dbReference>
<dbReference type="EMBL" id="AHAT01040434">
    <property type="status" value="NOT_ANNOTATED_CDS"/>
    <property type="molecule type" value="Genomic_DNA"/>
</dbReference>
<dbReference type="GeneTree" id="ENSGT00940000167208"/>
<keyword evidence="4" id="KW-1185">Reference proteome</keyword>
<dbReference type="EMBL" id="AHAT01040433">
    <property type="status" value="NOT_ANNOTATED_CDS"/>
    <property type="molecule type" value="Genomic_DNA"/>
</dbReference>
<reference evidence="3" key="2">
    <citation type="submission" date="2025-08" db="UniProtKB">
        <authorList>
            <consortium name="Ensembl"/>
        </authorList>
    </citation>
    <scope>IDENTIFICATION</scope>
</reference>
<dbReference type="Proteomes" id="UP000018468">
    <property type="component" value="Linkage group LG1"/>
</dbReference>
<evidence type="ECO:0000256" key="1">
    <source>
        <dbReference type="SAM" id="MobiDB-lite"/>
    </source>
</evidence>
<accession>W5NAC8</accession>
<dbReference type="EMBL" id="AHAT01040432">
    <property type="status" value="NOT_ANNOTATED_CDS"/>
    <property type="molecule type" value="Genomic_DNA"/>
</dbReference>
<dbReference type="FunCoup" id="W5NAC8">
    <property type="interactions" value="71"/>
</dbReference>
<evidence type="ECO:0000313" key="4">
    <source>
        <dbReference type="Proteomes" id="UP000018468"/>
    </source>
</evidence>
<dbReference type="InterPro" id="IPR050187">
    <property type="entry name" value="Lipid_Phosphate_FormReg"/>
</dbReference>
<dbReference type="GO" id="GO:0001729">
    <property type="term" value="F:ceramide kinase activity"/>
    <property type="evidence" value="ECO:0000318"/>
    <property type="project" value="GO_Central"/>
</dbReference>
<dbReference type="InterPro" id="IPR045363">
    <property type="entry name" value="CERK_C"/>
</dbReference>
<feature type="compositionally biased region" description="Low complexity" evidence="1">
    <location>
        <begin position="362"/>
        <end position="377"/>
    </location>
</feature>
<reference evidence="3" key="3">
    <citation type="submission" date="2025-09" db="UniProtKB">
        <authorList>
            <consortium name="Ensembl"/>
        </authorList>
    </citation>
    <scope>IDENTIFICATION</scope>
</reference>
<dbReference type="Pfam" id="PF25382">
    <property type="entry name" value="PH_CERK"/>
    <property type="match status" value="1"/>
</dbReference>
<dbReference type="HOGENOM" id="CLU_013399_2_2_1"/>
<reference evidence="4" key="1">
    <citation type="submission" date="2011-12" db="EMBL/GenBank/DDBJ databases">
        <title>The Draft Genome of Lepisosteus oculatus.</title>
        <authorList>
            <consortium name="The Broad Institute Genome Assembly &amp; Analysis Group"/>
            <consortium name="Computational R&amp;D Group"/>
            <consortium name="and Sequencing Platform"/>
            <person name="Di Palma F."/>
            <person name="Alfoldi J."/>
            <person name="Johnson J."/>
            <person name="Berlin A."/>
            <person name="Gnerre S."/>
            <person name="Jaffe D."/>
            <person name="MacCallum I."/>
            <person name="Young S."/>
            <person name="Walker B.J."/>
            <person name="Lander E.S."/>
            <person name="Lindblad-Toh K."/>
        </authorList>
    </citation>
    <scope>NUCLEOTIDE SEQUENCE [LARGE SCALE GENOMIC DNA]</scope>
</reference>